<protein>
    <submittedName>
        <fullName evidence="1">Uncharacterized protein</fullName>
    </submittedName>
</protein>
<dbReference type="Proteomes" id="UP000284822">
    <property type="component" value="Unassembled WGS sequence"/>
</dbReference>
<accession>A0A417ZCG2</accession>
<organism evidence="1 2">
    <name type="scientific">Bombilactobacillus bombi</name>
    <dbReference type="NCBI Taxonomy" id="1303590"/>
    <lineage>
        <taxon>Bacteria</taxon>
        <taxon>Bacillati</taxon>
        <taxon>Bacillota</taxon>
        <taxon>Bacilli</taxon>
        <taxon>Lactobacillales</taxon>
        <taxon>Lactobacillaceae</taxon>
        <taxon>Bombilactobacillus</taxon>
    </lineage>
</organism>
<evidence type="ECO:0000313" key="1">
    <source>
        <dbReference type="EMBL" id="RHW48366.1"/>
    </source>
</evidence>
<reference evidence="1 2" key="1">
    <citation type="submission" date="2018-07" db="EMBL/GenBank/DDBJ databases">
        <title>Genome sequences of six Lactobacillus spp. isolated from bumble bee guts.</title>
        <authorList>
            <person name="Motta E.V.S."/>
            <person name="Moran N.A."/>
        </authorList>
    </citation>
    <scope>NUCLEOTIDE SEQUENCE [LARGE SCALE GENOMIC DNA]</scope>
    <source>
        <strain evidence="1 2">LV-8.1</strain>
    </source>
</reference>
<dbReference type="EMBL" id="QOCS01000005">
    <property type="protein sequence ID" value="RHW48366.1"/>
    <property type="molecule type" value="Genomic_DNA"/>
</dbReference>
<sequence length="90" mass="10196">MLMCIFTISSGGQKQSLQPAQQMTKQKHFYKGELIKAGGQLEFVDYPDNFADLVKKGKVTRNLKGIKKCLHIPLAICNSYHTCIKGNQWH</sequence>
<comment type="caution">
    <text evidence="1">The sequence shown here is derived from an EMBL/GenBank/DDBJ whole genome shotgun (WGS) entry which is preliminary data.</text>
</comment>
<name>A0A417ZCG2_9LACO</name>
<evidence type="ECO:0000313" key="2">
    <source>
        <dbReference type="Proteomes" id="UP000284822"/>
    </source>
</evidence>
<proteinExistence type="predicted"/>
<dbReference type="AlphaFoldDB" id="A0A417ZCG2"/>
<gene>
    <name evidence="1" type="ORF">DS832_02055</name>
</gene>